<feature type="compositionally biased region" description="Basic and acidic residues" evidence="1">
    <location>
        <begin position="998"/>
        <end position="1009"/>
    </location>
</feature>
<dbReference type="Proteomes" id="UP000838412">
    <property type="component" value="Chromosome 5"/>
</dbReference>
<feature type="compositionally biased region" description="Basic residues" evidence="1">
    <location>
        <begin position="27"/>
        <end position="39"/>
    </location>
</feature>
<feature type="compositionally biased region" description="Basic residues" evidence="1">
    <location>
        <begin position="353"/>
        <end position="371"/>
    </location>
</feature>
<feature type="compositionally biased region" description="Polar residues" evidence="1">
    <location>
        <begin position="795"/>
        <end position="811"/>
    </location>
</feature>
<organism evidence="2 3">
    <name type="scientific">Branchiostoma lanceolatum</name>
    <name type="common">Common lancelet</name>
    <name type="synonym">Amphioxus lanceolatum</name>
    <dbReference type="NCBI Taxonomy" id="7740"/>
    <lineage>
        <taxon>Eukaryota</taxon>
        <taxon>Metazoa</taxon>
        <taxon>Chordata</taxon>
        <taxon>Cephalochordata</taxon>
        <taxon>Leptocardii</taxon>
        <taxon>Amphioxiformes</taxon>
        <taxon>Branchiostomatidae</taxon>
        <taxon>Branchiostoma</taxon>
    </lineage>
</organism>
<feature type="region of interest" description="Disordered" evidence="1">
    <location>
        <begin position="15"/>
        <end position="64"/>
    </location>
</feature>
<feature type="compositionally biased region" description="Basic and acidic residues" evidence="1">
    <location>
        <begin position="776"/>
        <end position="791"/>
    </location>
</feature>
<accession>A0A8K0ESP1</accession>
<feature type="compositionally biased region" description="Polar residues" evidence="1">
    <location>
        <begin position="157"/>
        <end position="174"/>
    </location>
</feature>
<reference evidence="2" key="1">
    <citation type="submission" date="2022-01" db="EMBL/GenBank/DDBJ databases">
        <authorList>
            <person name="Braso-Vives M."/>
        </authorList>
    </citation>
    <scope>NUCLEOTIDE SEQUENCE</scope>
</reference>
<dbReference type="OrthoDB" id="5976931at2759"/>
<evidence type="ECO:0000313" key="3">
    <source>
        <dbReference type="Proteomes" id="UP000838412"/>
    </source>
</evidence>
<name>A0A8K0ESP1_BRALA</name>
<sequence length="1299" mass="142249">MSGNIVLPKLAAFGPEKEGEVDAIGRQKQRRTKHSKRRAGVLPGVPQTSRTTHGKPPTVEKTTSSLKIDVRHSGEFLPKIQDSRHAASTGEDTVTGGMKNKFLTFLYLQHAVYGTGTYGQRGRAIRDRTDKNKLSVEGTDIRLPPPKAPTEPRRKSLQNVKSTSTVSSDASLESQAAEAVDPQKAQKRLNTLMNIHSMGIPIEITNKDYVSGIICRPLFHCARCRDAWNRLGEVPDSCDQPSRPVRGQAFWLTRETSAGLLQRMDPKSQAIRMKAGRHGERLLLMGAKTGSHRMLYDDEASSLLSLLRDLRNEAAARREEEEDDDYWSYGTDEFSEEDLDVDDDGKEGTSMKTSHRKEGRRRAQKASVRRRGSLETAPESHASSQDSGFTSQQGGGAGHGLLPMLLRILEKDSRPGSTKVLGDLDERQLVLQLLDASDDIDDAAWAEEGAHFLNSLKSNHVVRLTPNNLPALVAEIKRGTIAVQTGPDGGIRLGTYGPGGEFVPFEASDEDGRPISEQFSRMLESTLTSQLTQVLSSGGSADPDTRGAAGLLKTLMNNSDLVSSVGGTDLPDIVNKLREHLTDEAGKSDKQTKAKEAQFETARMADFMIDIMKTILKDGKLLTEDQVKQVLRSGGNEDLLLKRLADGRLYFGVKDHNGEFVPFGTYGEDGVFYFGAMDGNGTFQLTGRVDNTGNFEPGVVKDDGLFHVVEEGVSEAMASVMSKLKGQPGWLKQYVETKIRRQEVEVHIPDNDLDVTGEGTDLSNDEATDSGGTAIERQKRSKDDPLYDIRAADGPTTSDLRQQYDPSSYDSFQRDAKGQKPGEQADSQATKGRERGTSIVQDVPEDKTSDFKGRSGSFLSSREPSSLEPRLEEGHKVMIGSKTVKTLRQGKKTQEKEKTKNKYVKNRTGKPDTQPGKLADYPSTPAQETGTPSLVSREGTFSSFVGSEASVSDGRLRQRRVSVSSSQDNSVGTRVPGSDDRAAHLGTGARDSLPVQTEEERTESRETPSRKRREIIKKTRLSNQPMRYPNRANQRDGIVDSGHDGVGENSMNGSLQDLKGGEKLASLSYKVGADVFDKKLKTIGLDGDDSQSLPARGLAPLPNSVKRTSDVQGTLSPSPYFPDPKRNTLPPLPTVDNAGRASKSPRYRRSTSSLAAAVGPTTEDDLEKTMDFTVSASNKNDSSGSTNSTETESGSSESSSESEFESVSRKRQRHKIDLPDLDGISALSFTRAFTYSYLPLPLAYRERNNKLKARAALFNQLKKPIRPVKKAPPTKQDVGVNTDNKTDKKKMGKKTKSNR</sequence>
<feature type="compositionally biased region" description="Basic and acidic residues" evidence="1">
    <location>
        <begin position="15"/>
        <end position="25"/>
    </location>
</feature>
<protein>
    <submittedName>
        <fullName evidence="2">Hypp3083 protein</fullName>
    </submittedName>
</protein>
<feature type="compositionally biased region" description="Low complexity" evidence="1">
    <location>
        <begin position="1182"/>
        <end position="1201"/>
    </location>
</feature>
<proteinExistence type="predicted"/>
<feature type="region of interest" description="Disordered" evidence="1">
    <location>
        <begin position="336"/>
        <end position="396"/>
    </location>
</feature>
<feature type="compositionally biased region" description="Basic and acidic residues" evidence="1">
    <location>
        <begin position="1033"/>
        <end position="1046"/>
    </location>
</feature>
<keyword evidence="3" id="KW-1185">Reference proteome</keyword>
<dbReference type="EMBL" id="OV696690">
    <property type="protein sequence ID" value="CAH1264882.1"/>
    <property type="molecule type" value="Genomic_DNA"/>
</dbReference>
<evidence type="ECO:0000313" key="2">
    <source>
        <dbReference type="EMBL" id="CAH1264882.1"/>
    </source>
</evidence>
<feature type="compositionally biased region" description="Acidic residues" evidence="1">
    <location>
        <begin position="336"/>
        <end position="345"/>
    </location>
</feature>
<feature type="compositionally biased region" description="Polar residues" evidence="1">
    <location>
        <begin position="381"/>
        <end position="392"/>
    </location>
</feature>
<feature type="compositionally biased region" description="Basic and acidic residues" evidence="1">
    <location>
        <begin position="844"/>
        <end position="853"/>
    </location>
</feature>
<feature type="region of interest" description="Disordered" evidence="1">
    <location>
        <begin position="1084"/>
        <end position="1215"/>
    </location>
</feature>
<feature type="region of interest" description="Disordered" evidence="1">
    <location>
        <begin position="1264"/>
        <end position="1299"/>
    </location>
</feature>
<feature type="compositionally biased region" description="Polar residues" evidence="1">
    <location>
        <begin position="924"/>
        <end position="945"/>
    </location>
</feature>
<feature type="compositionally biased region" description="Polar residues" evidence="1">
    <location>
        <begin position="1172"/>
        <end position="1181"/>
    </location>
</feature>
<feature type="region of interest" description="Disordered" evidence="1">
    <location>
        <begin position="750"/>
        <end position="1057"/>
    </location>
</feature>
<feature type="compositionally biased region" description="Basic residues" evidence="1">
    <location>
        <begin position="1010"/>
        <end position="1020"/>
    </location>
</feature>
<evidence type="ECO:0000256" key="1">
    <source>
        <dbReference type="SAM" id="MobiDB-lite"/>
    </source>
</evidence>
<gene>
    <name evidence="2" type="primary">Hypp3083</name>
    <name evidence="2" type="ORF">BLAG_LOCUS19077</name>
</gene>
<feature type="region of interest" description="Disordered" evidence="1">
    <location>
        <begin position="137"/>
        <end position="182"/>
    </location>
</feature>
<feature type="compositionally biased region" description="Basic residues" evidence="1">
    <location>
        <begin position="1287"/>
        <end position="1299"/>
    </location>
</feature>